<keyword evidence="2" id="KW-1185">Reference proteome</keyword>
<accession>A0A8S3YP71</accession>
<dbReference type="Proteomes" id="UP000678393">
    <property type="component" value="Unassembled WGS sequence"/>
</dbReference>
<name>A0A8S3YP71_9EUPU</name>
<feature type="non-terminal residue" evidence="1">
    <location>
        <position position="90"/>
    </location>
</feature>
<evidence type="ECO:0000313" key="1">
    <source>
        <dbReference type="EMBL" id="CAG5118593.1"/>
    </source>
</evidence>
<dbReference type="AlphaFoldDB" id="A0A8S3YP71"/>
<dbReference type="EMBL" id="CAJHNH020000577">
    <property type="protein sequence ID" value="CAG5118593.1"/>
    <property type="molecule type" value="Genomic_DNA"/>
</dbReference>
<comment type="caution">
    <text evidence="1">The sequence shown here is derived from an EMBL/GenBank/DDBJ whole genome shotgun (WGS) entry which is preliminary data.</text>
</comment>
<gene>
    <name evidence="1" type="ORF">CUNI_LOCUS4151</name>
</gene>
<evidence type="ECO:0000313" key="2">
    <source>
        <dbReference type="Proteomes" id="UP000678393"/>
    </source>
</evidence>
<organism evidence="1 2">
    <name type="scientific">Candidula unifasciata</name>
    <dbReference type="NCBI Taxonomy" id="100452"/>
    <lineage>
        <taxon>Eukaryota</taxon>
        <taxon>Metazoa</taxon>
        <taxon>Spiralia</taxon>
        <taxon>Lophotrochozoa</taxon>
        <taxon>Mollusca</taxon>
        <taxon>Gastropoda</taxon>
        <taxon>Heterobranchia</taxon>
        <taxon>Euthyneura</taxon>
        <taxon>Panpulmonata</taxon>
        <taxon>Eupulmonata</taxon>
        <taxon>Stylommatophora</taxon>
        <taxon>Helicina</taxon>
        <taxon>Helicoidea</taxon>
        <taxon>Geomitridae</taxon>
        <taxon>Candidula</taxon>
    </lineage>
</organism>
<protein>
    <submittedName>
        <fullName evidence="1">Uncharacterized protein</fullName>
    </submittedName>
</protein>
<sequence length="90" mass="10098">MSTEECLDMPKAASAAPHCLATTRQRSLKEPAQPSHLSCHHDLVSDTCTIRRSTPYRPSAEHQKLKAVIRTVDHAITRVLPDQRHFSRDG</sequence>
<reference evidence="1" key="1">
    <citation type="submission" date="2021-04" db="EMBL/GenBank/DDBJ databases">
        <authorList>
            <consortium name="Molecular Ecology Group"/>
        </authorList>
    </citation>
    <scope>NUCLEOTIDE SEQUENCE</scope>
</reference>
<proteinExistence type="predicted"/>